<comment type="caution">
    <text evidence="1">The sequence shown here is derived from an EMBL/GenBank/DDBJ whole genome shotgun (WGS) entry which is preliminary data.</text>
</comment>
<dbReference type="PANTHER" id="PTHR40037">
    <property type="entry name" value="PHOSPHOESTERASE YJCG-RELATED"/>
    <property type="match status" value="1"/>
</dbReference>
<dbReference type="GO" id="GO:0016874">
    <property type="term" value="F:ligase activity"/>
    <property type="evidence" value="ECO:0007669"/>
    <property type="project" value="UniProtKB-KW"/>
</dbReference>
<dbReference type="AlphaFoldDB" id="A0A937DFK7"/>
<gene>
    <name evidence="1" type="ORF">JKP34_00840</name>
</gene>
<dbReference type="EMBL" id="JAERQG010000001">
    <property type="protein sequence ID" value="MBL0763773.1"/>
    <property type="molecule type" value="Genomic_DNA"/>
</dbReference>
<reference evidence="1" key="1">
    <citation type="submission" date="2021-01" db="EMBL/GenBank/DDBJ databases">
        <title>Marivirga sp. nov., isolated from intertidal surface sediments.</title>
        <authorList>
            <person name="Zhang M."/>
        </authorList>
    </citation>
    <scope>NUCLEOTIDE SEQUENCE</scope>
    <source>
        <strain evidence="1">SM1354</strain>
    </source>
</reference>
<accession>A0A937DFK7</accession>
<dbReference type="RefSeq" id="WP_201916732.1">
    <property type="nucleotide sequence ID" value="NZ_JAERQG010000001.1"/>
</dbReference>
<keyword evidence="1" id="KW-0436">Ligase</keyword>
<evidence type="ECO:0000313" key="2">
    <source>
        <dbReference type="Proteomes" id="UP000642920"/>
    </source>
</evidence>
<dbReference type="Pfam" id="PF13563">
    <property type="entry name" value="2_5_RNA_ligase2"/>
    <property type="match status" value="1"/>
</dbReference>
<dbReference type="SUPFAM" id="SSF55144">
    <property type="entry name" value="LigT-like"/>
    <property type="match status" value="1"/>
</dbReference>
<keyword evidence="2" id="KW-1185">Reference proteome</keyword>
<dbReference type="PANTHER" id="PTHR40037:SF1">
    <property type="entry name" value="PHOSPHOESTERASE SAOUHSC_00951-RELATED"/>
    <property type="match status" value="1"/>
</dbReference>
<sequence>MKLSKKENKQESLFFIAISPVGRVQESIYEVKTTISQKYETKGAFRSPGHITLQMPFKKKENKIPAMAEALTDFSGSFSKFNIDLKNFGAFEPRVVYIQVKENPELEILQSELQKLLKQFQIFNSTYKLRGFNPHVTVAFRDLQKHQFYKLWNEYKDKSFESSFRAEGLTLFKHNGKEWEDHLFFPFIEG</sequence>
<evidence type="ECO:0000313" key="1">
    <source>
        <dbReference type="EMBL" id="MBL0763773.1"/>
    </source>
</evidence>
<dbReference type="InterPro" id="IPR009097">
    <property type="entry name" value="Cyclic_Pdiesterase"/>
</dbReference>
<protein>
    <submittedName>
        <fullName evidence="1">2'-5' RNA ligase family protein</fullName>
    </submittedName>
</protein>
<organism evidence="1 2">
    <name type="scientific">Marivirga atlantica</name>
    <dbReference type="NCBI Taxonomy" id="1548457"/>
    <lineage>
        <taxon>Bacteria</taxon>
        <taxon>Pseudomonadati</taxon>
        <taxon>Bacteroidota</taxon>
        <taxon>Cytophagia</taxon>
        <taxon>Cytophagales</taxon>
        <taxon>Marivirgaceae</taxon>
        <taxon>Marivirga</taxon>
    </lineage>
</organism>
<dbReference type="Gene3D" id="3.90.1140.10">
    <property type="entry name" value="Cyclic phosphodiesterase"/>
    <property type="match status" value="1"/>
</dbReference>
<proteinExistence type="predicted"/>
<dbReference type="Proteomes" id="UP000642920">
    <property type="component" value="Unassembled WGS sequence"/>
</dbReference>
<dbReference type="InterPro" id="IPR050580">
    <property type="entry name" value="2H_phosphoesterase_YjcG-like"/>
</dbReference>
<name>A0A937DFK7_9BACT</name>